<keyword evidence="2" id="KW-1185">Reference proteome</keyword>
<organism evidence="1 2">
    <name type="scientific">Dimorphilus gyrociliatus</name>
    <dbReference type="NCBI Taxonomy" id="2664684"/>
    <lineage>
        <taxon>Eukaryota</taxon>
        <taxon>Metazoa</taxon>
        <taxon>Spiralia</taxon>
        <taxon>Lophotrochozoa</taxon>
        <taxon>Annelida</taxon>
        <taxon>Polychaeta</taxon>
        <taxon>Polychaeta incertae sedis</taxon>
        <taxon>Dinophilidae</taxon>
        <taxon>Dimorphilus</taxon>
    </lineage>
</organism>
<evidence type="ECO:0000313" key="1">
    <source>
        <dbReference type="EMBL" id="CAD5113190.1"/>
    </source>
</evidence>
<gene>
    <name evidence="1" type="ORF">DGYR_LOCUS2223</name>
</gene>
<dbReference type="SUPFAM" id="SSF50978">
    <property type="entry name" value="WD40 repeat-like"/>
    <property type="match status" value="1"/>
</dbReference>
<dbReference type="Proteomes" id="UP000549394">
    <property type="component" value="Unassembled WGS sequence"/>
</dbReference>
<evidence type="ECO:0000313" key="2">
    <source>
        <dbReference type="Proteomes" id="UP000549394"/>
    </source>
</evidence>
<dbReference type="GO" id="GO:0034455">
    <property type="term" value="C:t-UTP complex"/>
    <property type="evidence" value="ECO:0007669"/>
    <property type="project" value="TreeGrafter"/>
</dbReference>
<reference evidence="1 2" key="1">
    <citation type="submission" date="2020-08" db="EMBL/GenBank/DDBJ databases">
        <authorList>
            <person name="Hejnol A."/>
        </authorList>
    </citation>
    <scope>NUCLEOTIDE SEQUENCE [LARGE SCALE GENOMIC DNA]</scope>
</reference>
<comment type="caution">
    <text evidence="1">The sequence shown here is derived from an EMBL/GenBank/DDBJ whole genome shotgun (WGS) entry which is preliminary data.</text>
</comment>
<dbReference type="GO" id="GO:0000462">
    <property type="term" value="P:maturation of SSU-rRNA from tricistronic rRNA transcript (SSU-rRNA, 5.8S rRNA, LSU-rRNA)"/>
    <property type="evidence" value="ECO:0007669"/>
    <property type="project" value="InterPro"/>
</dbReference>
<dbReference type="EMBL" id="CAJFCJ010000003">
    <property type="protein sequence ID" value="CAD5113190.1"/>
    <property type="molecule type" value="Genomic_DNA"/>
</dbReference>
<accession>A0A7I8VAA4</accession>
<sequence length="144" mass="16543">MVLMYRFRKRNFGFKNLLTDRLINNVLKTFQAGTEDGSVIRFNLHQHGFEFDGFVTRQTSRILSLSWIPKTNFAVAGGIDVLYLVDALKNQVIHRMVPARENKNKETIVWGVTAFRLSLTLLNIKLGYASVKRALIPCNLILFQ</sequence>
<dbReference type="GO" id="GO:0032040">
    <property type="term" value="C:small-subunit processome"/>
    <property type="evidence" value="ECO:0007669"/>
    <property type="project" value="TreeGrafter"/>
</dbReference>
<name>A0A7I8VAA4_9ANNE</name>
<dbReference type="PANTHER" id="PTHR44163">
    <property type="entry name" value="U3 SMALL NUCLEOLAR RNA-ASSOCIATED PROTEIN 4 HOMOLOG"/>
    <property type="match status" value="1"/>
</dbReference>
<dbReference type="InterPro" id="IPR046351">
    <property type="entry name" value="UTP4"/>
</dbReference>
<dbReference type="GO" id="GO:0003723">
    <property type="term" value="F:RNA binding"/>
    <property type="evidence" value="ECO:0007669"/>
    <property type="project" value="TreeGrafter"/>
</dbReference>
<dbReference type="InterPro" id="IPR036322">
    <property type="entry name" value="WD40_repeat_dom_sf"/>
</dbReference>
<dbReference type="GO" id="GO:0030686">
    <property type="term" value="C:90S preribosome"/>
    <property type="evidence" value="ECO:0007669"/>
    <property type="project" value="InterPro"/>
</dbReference>
<dbReference type="PANTHER" id="PTHR44163:SF1">
    <property type="entry name" value="U3 SMALL NUCLEOLAR RNA-ASSOCIATED PROTEIN 4 HOMOLOG"/>
    <property type="match status" value="1"/>
</dbReference>
<dbReference type="AlphaFoldDB" id="A0A7I8VAA4"/>
<dbReference type="OrthoDB" id="8883818at2759"/>
<protein>
    <submittedName>
        <fullName evidence="1">DgyrCDS2378</fullName>
    </submittedName>
</protein>
<proteinExistence type="predicted"/>